<name>A0ABU9E3X9_9BACT</name>
<evidence type="ECO:0000256" key="5">
    <source>
        <dbReference type="ARBA" id="ARBA00022825"/>
    </source>
</evidence>
<keyword evidence="3" id="KW-0645">Protease</keyword>
<dbReference type="Pfam" id="PF17676">
    <property type="entry name" value="Peptidase_S66C"/>
    <property type="match status" value="1"/>
</dbReference>
<organism evidence="8 9">
    <name type="scientific">Gaopeijia maritima</name>
    <dbReference type="NCBI Taxonomy" id="3119007"/>
    <lineage>
        <taxon>Bacteria</taxon>
        <taxon>Pseudomonadati</taxon>
        <taxon>Gemmatimonadota</taxon>
        <taxon>Longimicrobiia</taxon>
        <taxon>Gaopeijiales</taxon>
        <taxon>Gaopeijiaceae</taxon>
        <taxon>Gaopeijia</taxon>
    </lineage>
</organism>
<evidence type="ECO:0000259" key="7">
    <source>
        <dbReference type="Pfam" id="PF17676"/>
    </source>
</evidence>
<evidence type="ECO:0000256" key="2">
    <source>
        <dbReference type="ARBA" id="ARBA00022645"/>
    </source>
</evidence>
<evidence type="ECO:0000313" key="9">
    <source>
        <dbReference type="Proteomes" id="UP001484239"/>
    </source>
</evidence>
<sequence length="320" mass="33385">MAPTPPPAPPEPPRRPRRLRPGSRIALVAPAGPLASERVAAAEARCLALGFEPRTGRCVHMRHGFLAGPDADRLADLQAAIDDPEVDAIWALRGGYGTVRIVDDLVLDRLLDDPIAFLGFSDNTAIHARLAALGIVSFHSPHPTTTGPSPADDWFRRVTGVAEPAGALPTPVAPTRLNGGQAEGRLAGGNLALLSSLAGTRDAVSGAGRILVIEDVGEPAYRIDRMLVQLRRSGTLDGVRGLAFGTFTGVPGGGAPDGVKTLAERAVEEVLRECALDLGVPAIMGLPIGHGADNVVVPLGVRARLDAQQGRLEVIEPAVR</sequence>
<dbReference type="InterPro" id="IPR029062">
    <property type="entry name" value="Class_I_gatase-like"/>
</dbReference>
<protein>
    <submittedName>
        <fullName evidence="8">LD-carboxypeptidase</fullName>
    </submittedName>
</protein>
<dbReference type="InterPro" id="IPR027461">
    <property type="entry name" value="Carboxypeptidase_A_C_sf"/>
</dbReference>
<dbReference type="PANTHER" id="PTHR30237:SF2">
    <property type="entry name" value="MUREIN TETRAPEPTIDE CARBOXYPEPTIDASE"/>
    <property type="match status" value="1"/>
</dbReference>
<dbReference type="RefSeq" id="WP_405276015.1">
    <property type="nucleotide sequence ID" value="NZ_CP144380.1"/>
</dbReference>
<evidence type="ECO:0000259" key="6">
    <source>
        <dbReference type="Pfam" id="PF02016"/>
    </source>
</evidence>
<dbReference type="CDD" id="cd07025">
    <property type="entry name" value="Peptidase_S66"/>
    <property type="match status" value="1"/>
</dbReference>
<feature type="domain" description="LD-carboxypeptidase N-terminal" evidence="6">
    <location>
        <begin position="25"/>
        <end position="139"/>
    </location>
</feature>
<dbReference type="InterPro" id="IPR040921">
    <property type="entry name" value="Peptidase_S66C"/>
</dbReference>
<dbReference type="Gene3D" id="3.50.30.60">
    <property type="entry name" value="LD-carboxypeptidase A C-terminal domain-like"/>
    <property type="match status" value="1"/>
</dbReference>
<dbReference type="InterPro" id="IPR027478">
    <property type="entry name" value="LdcA_N"/>
</dbReference>
<dbReference type="PANTHER" id="PTHR30237">
    <property type="entry name" value="MURAMOYLTETRAPEPTIDE CARBOXYPEPTIDASE"/>
    <property type="match status" value="1"/>
</dbReference>
<evidence type="ECO:0000256" key="1">
    <source>
        <dbReference type="ARBA" id="ARBA00010233"/>
    </source>
</evidence>
<keyword evidence="4" id="KW-0378">Hydrolase</keyword>
<feature type="domain" description="LD-carboxypeptidase C-terminal" evidence="7">
    <location>
        <begin position="183"/>
        <end position="305"/>
    </location>
</feature>
<evidence type="ECO:0000256" key="4">
    <source>
        <dbReference type="ARBA" id="ARBA00022801"/>
    </source>
</evidence>
<keyword evidence="9" id="KW-1185">Reference proteome</keyword>
<accession>A0ABU9E3X9</accession>
<comment type="caution">
    <text evidence="8">The sequence shown here is derived from an EMBL/GenBank/DDBJ whole genome shotgun (WGS) entry which is preliminary data.</text>
</comment>
<gene>
    <name evidence="8" type="ORF">WI372_00090</name>
</gene>
<dbReference type="SUPFAM" id="SSF141986">
    <property type="entry name" value="LD-carboxypeptidase A C-terminal domain-like"/>
    <property type="match status" value="1"/>
</dbReference>
<dbReference type="Pfam" id="PF02016">
    <property type="entry name" value="Peptidase_S66"/>
    <property type="match status" value="1"/>
</dbReference>
<dbReference type="InterPro" id="IPR003507">
    <property type="entry name" value="S66_fam"/>
</dbReference>
<evidence type="ECO:0000313" key="8">
    <source>
        <dbReference type="EMBL" id="MEK9499374.1"/>
    </source>
</evidence>
<keyword evidence="5" id="KW-0720">Serine protease</keyword>
<dbReference type="SUPFAM" id="SSF52317">
    <property type="entry name" value="Class I glutamine amidotransferase-like"/>
    <property type="match status" value="1"/>
</dbReference>
<dbReference type="EMBL" id="JBBHLI010000001">
    <property type="protein sequence ID" value="MEK9499374.1"/>
    <property type="molecule type" value="Genomic_DNA"/>
</dbReference>
<dbReference type="PIRSF" id="PIRSF028757">
    <property type="entry name" value="LD-carboxypeptidase"/>
    <property type="match status" value="1"/>
</dbReference>
<reference evidence="8 9" key="1">
    <citation type="submission" date="2024-02" db="EMBL/GenBank/DDBJ databases">
        <title>A novel Gemmatimonadota bacterium.</title>
        <authorList>
            <person name="Du Z.-J."/>
            <person name="Ye Y.-Q."/>
        </authorList>
    </citation>
    <scope>NUCLEOTIDE SEQUENCE [LARGE SCALE GENOMIC DNA]</scope>
    <source>
        <strain evidence="8 9">DH-20</strain>
    </source>
</reference>
<comment type="similarity">
    <text evidence="1">Belongs to the peptidase S66 family.</text>
</comment>
<dbReference type="Gene3D" id="3.40.50.10740">
    <property type="entry name" value="Class I glutamine amidotransferase-like"/>
    <property type="match status" value="1"/>
</dbReference>
<dbReference type="Proteomes" id="UP001484239">
    <property type="component" value="Unassembled WGS sequence"/>
</dbReference>
<dbReference type="InterPro" id="IPR040449">
    <property type="entry name" value="Peptidase_S66_N"/>
</dbReference>
<keyword evidence="2" id="KW-0121">Carboxypeptidase</keyword>
<proteinExistence type="inferred from homology"/>
<evidence type="ECO:0000256" key="3">
    <source>
        <dbReference type="ARBA" id="ARBA00022670"/>
    </source>
</evidence>